<dbReference type="EMBL" id="BPLR01004250">
    <property type="protein sequence ID" value="GIX93449.1"/>
    <property type="molecule type" value="Genomic_DNA"/>
</dbReference>
<feature type="region of interest" description="Disordered" evidence="6">
    <location>
        <begin position="173"/>
        <end position="307"/>
    </location>
</feature>
<keyword evidence="2" id="KW-0812">Transmembrane</keyword>
<evidence type="ECO:0000313" key="7">
    <source>
        <dbReference type="EMBL" id="GIX93449.1"/>
    </source>
</evidence>
<dbReference type="Gene3D" id="3.40.1110.10">
    <property type="entry name" value="Calcium-transporting ATPase, cytoplasmic domain N"/>
    <property type="match status" value="1"/>
</dbReference>
<organism evidence="7 8">
    <name type="scientific">Caerostris extrusa</name>
    <name type="common">Bark spider</name>
    <name type="synonym">Caerostris bankana</name>
    <dbReference type="NCBI Taxonomy" id="172846"/>
    <lineage>
        <taxon>Eukaryota</taxon>
        <taxon>Metazoa</taxon>
        <taxon>Ecdysozoa</taxon>
        <taxon>Arthropoda</taxon>
        <taxon>Chelicerata</taxon>
        <taxon>Arachnida</taxon>
        <taxon>Araneae</taxon>
        <taxon>Araneomorphae</taxon>
        <taxon>Entelegynae</taxon>
        <taxon>Araneoidea</taxon>
        <taxon>Araneidae</taxon>
        <taxon>Caerostris</taxon>
    </lineage>
</organism>
<dbReference type="Pfam" id="PF13246">
    <property type="entry name" value="Cation_ATPase"/>
    <property type="match status" value="1"/>
</dbReference>
<keyword evidence="3" id="KW-0460">Magnesium</keyword>
<name>A0AAV4PC18_CAEEX</name>
<reference evidence="7 8" key="1">
    <citation type="submission" date="2021-06" db="EMBL/GenBank/DDBJ databases">
        <title>Caerostris extrusa draft genome.</title>
        <authorList>
            <person name="Kono N."/>
            <person name="Arakawa K."/>
        </authorList>
    </citation>
    <scope>NUCLEOTIDE SEQUENCE [LARGE SCALE GENOMIC DNA]</scope>
</reference>
<dbReference type="InterPro" id="IPR036412">
    <property type="entry name" value="HAD-like_sf"/>
</dbReference>
<comment type="subcellular location">
    <subcellularLocation>
        <location evidence="1">Endomembrane system</location>
        <topology evidence="1">Multi-pass membrane protein</topology>
    </subcellularLocation>
</comment>
<sequence>MGNATAICSDKTGTLTTNRMTVVQCFISNVHYKTLPKYASLPPEVASIIVDAISINSAYTSRIMEPDNQGELPKQVGNKTECALLGFVLELGKDYQKVRDVMPEEKLHKVYTFNSVRKSMSTVIRLPNKGFRIFTKGASEIVLQKVFFHLWCRWTAGEVHAFGRGPLGQVRHRTHGLQRPAHHRHRLQRLRPRRRGEHQSGARRRRAQLGRRAEHRHQPHCHLHSRNRRPRQAGGPGSHQAMPKGRHHGPDGDGRQHQHSPVHQSEMRHHPASRRLSRAGRERFQCKNQGRQRRGPATSPGQSVASVEVLARSSPTDKYILVKGIIDSKLHANREVVAVTGDGTNDGPALRRYCRHGRGERSLRYHSDGRQLHEHREGRDVGEKRLRQHRQVPSVSAHSQCSSSHRCLRRSLCDRRQPLKKLSRCCG</sequence>
<evidence type="ECO:0000256" key="6">
    <source>
        <dbReference type="SAM" id="MobiDB-lite"/>
    </source>
</evidence>
<evidence type="ECO:0000256" key="5">
    <source>
        <dbReference type="ARBA" id="ARBA00023136"/>
    </source>
</evidence>
<dbReference type="InterPro" id="IPR023299">
    <property type="entry name" value="ATPase_P-typ_cyto_dom_N"/>
</dbReference>
<dbReference type="GO" id="GO:0000166">
    <property type="term" value="F:nucleotide binding"/>
    <property type="evidence" value="ECO:0007669"/>
    <property type="project" value="InterPro"/>
</dbReference>
<accession>A0AAV4PC18</accession>
<dbReference type="PRINTS" id="PR00121">
    <property type="entry name" value="NAKATPASE"/>
</dbReference>
<dbReference type="PANTHER" id="PTHR24093:SF369">
    <property type="entry name" value="CALCIUM-TRANSPORTING ATPASE"/>
    <property type="match status" value="1"/>
</dbReference>
<keyword evidence="5" id="KW-0472">Membrane</keyword>
<evidence type="ECO:0000256" key="4">
    <source>
        <dbReference type="ARBA" id="ARBA00022989"/>
    </source>
</evidence>
<dbReference type="AlphaFoldDB" id="A0AAV4PC18"/>
<feature type="compositionally biased region" description="Basic residues" evidence="6">
    <location>
        <begin position="173"/>
        <end position="231"/>
    </location>
</feature>
<dbReference type="PRINTS" id="PR00119">
    <property type="entry name" value="CATATPASE"/>
</dbReference>
<evidence type="ECO:0000313" key="8">
    <source>
        <dbReference type="Proteomes" id="UP001054945"/>
    </source>
</evidence>
<dbReference type="PROSITE" id="PS00154">
    <property type="entry name" value="ATPASE_E1_E2"/>
    <property type="match status" value="1"/>
</dbReference>
<dbReference type="GO" id="GO:0005886">
    <property type="term" value="C:plasma membrane"/>
    <property type="evidence" value="ECO:0007669"/>
    <property type="project" value="TreeGrafter"/>
</dbReference>
<dbReference type="SUPFAM" id="SSF81660">
    <property type="entry name" value="Metal cation-transporting ATPase, ATP-binding domain N"/>
    <property type="match status" value="1"/>
</dbReference>
<comment type="caution">
    <text evidence="7">The sequence shown here is derived from an EMBL/GenBank/DDBJ whole genome shotgun (WGS) entry which is preliminary data.</text>
</comment>
<keyword evidence="4" id="KW-1133">Transmembrane helix</keyword>
<feature type="region of interest" description="Disordered" evidence="6">
    <location>
        <begin position="364"/>
        <end position="399"/>
    </location>
</feature>
<gene>
    <name evidence="7" type="primary">ATP2B3</name>
    <name evidence="7" type="ORF">CEXT_397101</name>
</gene>
<proteinExistence type="predicted"/>
<feature type="compositionally biased region" description="Basic and acidic residues" evidence="6">
    <location>
        <begin position="364"/>
        <end position="385"/>
    </location>
</feature>
<keyword evidence="8" id="KW-1185">Reference proteome</keyword>
<dbReference type="GO" id="GO:0012505">
    <property type="term" value="C:endomembrane system"/>
    <property type="evidence" value="ECO:0007669"/>
    <property type="project" value="UniProtKB-SubCell"/>
</dbReference>
<dbReference type="InterPro" id="IPR023214">
    <property type="entry name" value="HAD_sf"/>
</dbReference>
<dbReference type="Proteomes" id="UP001054945">
    <property type="component" value="Unassembled WGS sequence"/>
</dbReference>
<dbReference type="GO" id="GO:0051480">
    <property type="term" value="P:regulation of cytosolic calcium ion concentration"/>
    <property type="evidence" value="ECO:0007669"/>
    <property type="project" value="TreeGrafter"/>
</dbReference>
<dbReference type="PANTHER" id="PTHR24093">
    <property type="entry name" value="CATION TRANSPORTING ATPASE"/>
    <property type="match status" value="1"/>
</dbReference>
<dbReference type="Gene3D" id="3.40.50.1000">
    <property type="entry name" value="HAD superfamily/HAD-like"/>
    <property type="match status" value="1"/>
</dbReference>
<dbReference type="GO" id="GO:0005388">
    <property type="term" value="F:P-type calcium transporter activity"/>
    <property type="evidence" value="ECO:0007669"/>
    <property type="project" value="TreeGrafter"/>
</dbReference>
<dbReference type="InterPro" id="IPR018303">
    <property type="entry name" value="ATPase_P-typ_P_site"/>
</dbReference>
<evidence type="ECO:0000256" key="2">
    <source>
        <dbReference type="ARBA" id="ARBA00022692"/>
    </source>
</evidence>
<dbReference type="SUPFAM" id="SSF56784">
    <property type="entry name" value="HAD-like"/>
    <property type="match status" value="1"/>
</dbReference>
<protein>
    <submittedName>
        <fullName evidence="7">Plasma membrane calcium-transporting ATPase 3</fullName>
    </submittedName>
</protein>
<evidence type="ECO:0000256" key="3">
    <source>
        <dbReference type="ARBA" id="ARBA00022842"/>
    </source>
</evidence>
<evidence type="ECO:0000256" key="1">
    <source>
        <dbReference type="ARBA" id="ARBA00004127"/>
    </source>
</evidence>